<protein>
    <submittedName>
        <fullName evidence="2">Uncharacterized protein</fullName>
    </submittedName>
</protein>
<dbReference type="EMBL" id="LBOZ01000001">
    <property type="protein sequence ID" value="KKP48259.1"/>
    <property type="molecule type" value="Genomic_DNA"/>
</dbReference>
<evidence type="ECO:0000313" key="2">
    <source>
        <dbReference type="EMBL" id="KKP48259.1"/>
    </source>
</evidence>
<keyword evidence="1" id="KW-1133">Transmembrane helix</keyword>
<gene>
    <name evidence="2" type="ORF">UR38_C0001G0055</name>
</gene>
<evidence type="ECO:0000313" key="3">
    <source>
        <dbReference type="Proteomes" id="UP000033995"/>
    </source>
</evidence>
<comment type="caution">
    <text evidence="2">The sequence shown here is derived from an EMBL/GenBank/DDBJ whole genome shotgun (WGS) entry which is preliminary data.</text>
</comment>
<accession>A0A0F9ZVK4</accession>
<keyword evidence="1" id="KW-0472">Membrane</keyword>
<name>A0A0F9ZVK4_9BACT</name>
<sequence>MGVVKGGSFEDLFLPCSVFYFLNLIVLYKTKKVTRTETTANNINLGSASFGILFIVSSTNK</sequence>
<feature type="transmembrane region" description="Helical" evidence="1">
    <location>
        <begin position="12"/>
        <end position="28"/>
    </location>
</feature>
<dbReference type="AlphaFoldDB" id="A0A0F9ZVK4"/>
<keyword evidence="1" id="KW-0812">Transmembrane</keyword>
<proteinExistence type="predicted"/>
<dbReference type="Proteomes" id="UP000033995">
    <property type="component" value="Unassembled WGS sequence"/>
</dbReference>
<organism evidence="2 3">
    <name type="scientific">Candidatus Woesebacteria bacterium GW2011_GWA2_33_28</name>
    <dbReference type="NCBI Taxonomy" id="1618561"/>
    <lineage>
        <taxon>Bacteria</taxon>
        <taxon>Candidatus Woeseibacteriota</taxon>
    </lineage>
</organism>
<reference evidence="2 3" key="1">
    <citation type="journal article" date="2015" name="Nature">
        <title>rRNA introns, odd ribosomes, and small enigmatic genomes across a large radiation of phyla.</title>
        <authorList>
            <person name="Brown C.T."/>
            <person name="Hug L.A."/>
            <person name="Thomas B.C."/>
            <person name="Sharon I."/>
            <person name="Castelle C.J."/>
            <person name="Singh A."/>
            <person name="Wilkins M.J."/>
            <person name="Williams K.H."/>
            <person name="Banfield J.F."/>
        </authorList>
    </citation>
    <scope>NUCLEOTIDE SEQUENCE [LARGE SCALE GENOMIC DNA]</scope>
</reference>
<evidence type="ECO:0000256" key="1">
    <source>
        <dbReference type="SAM" id="Phobius"/>
    </source>
</evidence>